<name>A0A4V3D6G5_9ACTN</name>
<feature type="transmembrane region" description="Helical" evidence="1">
    <location>
        <begin position="21"/>
        <end position="42"/>
    </location>
</feature>
<dbReference type="PANTHER" id="PTHR30336:SF6">
    <property type="entry name" value="INTEGRAL MEMBRANE PROTEIN"/>
    <property type="match status" value="1"/>
</dbReference>
<accession>A0A4V3D6G5</accession>
<dbReference type="OrthoDB" id="9782395at2"/>
<sequence>MPEDDREERGRERAGAVRRRWYGAGLTACLVAVAGFGPVAWLHASSGDHRYEAADVPERPVAMVLGAGVTPDGEPTRLLARRLDLAAELYREGRVEAVLVTGDNSVEHYNETDAMRDYLVGAGVPDSKIAGDYAGFSTWESCVRAREVFGVEAATVITQTFHLPRAVALCRAAGLDAVGVGDPAWDERAPAMLYGHVREVPAAFKAVFDVVLRPSPTFLGPYETSVDDALADGG</sequence>
<dbReference type="InterPro" id="IPR051599">
    <property type="entry name" value="Cell_Envelope_Assoc"/>
</dbReference>
<keyword evidence="1" id="KW-0472">Membrane</keyword>
<evidence type="ECO:0000313" key="3">
    <source>
        <dbReference type="EMBL" id="TDQ43917.1"/>
    </source>
</evidence>
<evidence type="ECO:0000256" key="1">
    <source>
        <dbReference type="SAM" id="Phobius"/>
    </source>
</evidence>
<organism evidence="3 4">
    <name type="scientific">Actinorugispora endophytica</name>
    <dbReference type="NCBI Taxonomy" id="1605990"/>
    <lineage>
        <taxon>Bacteria</taxon>
        <taxon>Bacillati</taxon>
        <taxon>Actinomycetota</taxon>
        <taxon>Actinomycetes</taxon>
        <taxon>Streptosporangiales</taxon>
        <taxon>Nocardiopsidaceae</taxon>
        <taxon>Actinorugispora</taxon>
    </lineage>
</organism>
<comment type="caution">
    <text evidence="3">The sequence shown here is derived from an EMBL/GenBank/DDBJ whole genome shotgun (WGS) entry which is preliminary data.</text>
</comment>
<keyword evidence="1" id="KW-0812">Transmembrane</keyword>
<protein>
    <submittedName>
        <fullName evidence="3">Vancomycin permeability regulator SanA</fullName>
    </submittedName>
</protein>
<gene>
    <name evidence="3" type="ORF">EV190_13815</name>
</gene>
<dbReference type="EMBL" id="SNYN01000038">
    <property type="protein sequence ID" value="TDQ43917.1"/>
    <property type="molecule type" value="Genomic_DNA"/>
</dbReference>
<dbReference type="Pfam" id="PF02698">
    <property type="entry name" value="DUF218"/>
    <property type="match status" value="1"/>
</dbReference>
<dbReference type="RefSeq" id="WP_133743692.1">
    <property type="nucleotide sequence ID" value="NZ_SNYN01000038.1"/>
</dbReference>
<dbReference type="AlphaFoldDB" id="A0A4V3D6G5"/>
<keyword evidence="4" id="KW-1185">Reference proteome</keyword>
<feature type="domain" description="DUF218" evidence="2">
    <location>
        <begin position="61"/>
        <end position="177"/>
    </location>
</feature>
<proteinExistence type="predicted"/>
<dbReference type="GO" id="GO:0005886">
    <property type="term" value="C:plasma membrane"/>
    <property type="evidence" value="ECO:0007669"/>
    <property type="project" value="TreeGrafter"/>
</dbReference>
<evidence type="ECO:0000313" key="4">
    <source>
        <dbReference type="Proteomes" id="UP000295281"/>
    </source>
</evidence>
<keyword evidence="1" id="KW-1133">Transmembrane helix</keyword>
<dbReference type="Proteomes" id="UP000295281">
    <property type="component" value="Unassembled WGS sequence"/>
</dbReference>
<dbReference type="InterPro" id="IPR003848">
    <property type="entry name" value="DUF218"/>
</dbReference>
<dbReference type="CDD" id="cd06259">
    <property type="entry name" value="YdcF-like"/>
    <property type="match status" value="1"/>
</dbReference>
<dbReference type="PANTHER" id="PTHR30336">
    <property type="entry name" value="INNER MEMBRANE PROTEIN, PROBABLE PERMEASE"/>
    <property type="match status" value="1"/>
</dbReference>
<evidence type="ECO:0000259" key="2">
    <source>
        <dbReference type="Pfam" id="PF02698"/>
    </source>
</evidence>
<reference evidence="3 4" key="1">
    <citation type="submission" date="2019-03" db="EMBL/GenBank/DDBJ databases">
        <title>Genomic Encyclopedia of Type Strains, Phase IV (KMG-IV): sequencing the most valuable type-strain genomes for metagenomic binning, comparative biology and taxonomic classification.</title>
        <authorList>
            <person name="Goeker M."/>
        </authorList>
    </citation>
    <scope>NUCLEOTIDE SEQUENCE [LARGE SCALE GENOMIC DNA]</scope>
    <source>
        <strain evidence="3 4">DSM 46770</strain>
    </source>
</reference>